<organism evidence="1 2">
    <name type="scientific">Aggregatibacter aphrophilus</name>
    <name type="common">Haemophilus aphrophilus</name>
    <dbReference type="NCBI Taxonomy" id="732"/>
    <lineage>
        <taxon>Bacteria</taxon>
        <taxon>Pseudomonadati</taxon>
        <taxon>Pseudomonadota</taxon>
        <taxon>Gammaproteobacteria</taxon>
        <taxon>Pasteurellales</taxon>
        <taxon>Pasteurellaceae</taxon>
        <taxon>Aggregatibacter</taxon>
    </lineage>
</organism>
<dbReference type="Proteomes" id="UP000274211">
    <property type="component" value="Unassembled WGS sequence"/>
</dbReference>
<protein>
    <submittedName>
        <fullName evidence="1">NADH:ubiquinone oxidoreductase</fullName>
    </submittedName>
</protein>
<gene>
    <name evidence="1" type="ORF">DOL88_06795</name>
</gene>
<proteinExistence type="predicted"/>
<sequence>MLISIELKRGYFYHINMEIASKNRFSRKSAVEKNNVF</sequence>
<evidence type="ECO:0000313" key="1">
    <source>
        <dbReference type="EMBL" id="RMW84860.1"/>
    </source>
</evidence>
<reference evidence="1 2" key="1">
    <citation type="journal article" date="2019" name="J. Oral Microbiol.">
        <title>Role of OmpA1 and OmpA2 in Aggregatibacter actinomycetemcomitans and Aggregatibacter aphrophilus serum resistance.</title>
        <authorList>
            <person name="Lindholm M."/>
            <person name="Min Aung K."/>
            <person name="Nyunt Wai S."/>
            <person name="Oscarsson J."/>
        </authorList>
    </citation>
    <scope>NUCLEOTIDE SEQUENCE [LARGE SCALE GENOMIC DNA]</scope>
    <source>
        <strain evidence="1 2">HK83</strain>
    </source>
</reference>
<evidence type="ECO:0000313" key="2">
    <source>
        <dbReference type="Proteomes" id="UP000274211"/>
    </source>
</evidence>
<dbReference type="EMBL" id="QMGS01000063">
    <property type="protein sequence ID" value="RMW84860.1"/>
    <property type="molecule type" value="Genomic_DNA"/>
</dbReference>
<accession>A0ABX9VVV8</accession>
<name>A0ABX9VVV8_AGGAP</name>
<comment type="caution">
    <text evidence="1">The sequence shown here is derived from an EMBL/GenBank/DDBJ whole genome shotgun (WGS) entry which is preliminary data.</text>
</comment>
<keyword evidence="2" id="KW-1185">Reference proteome</keyword>